<keyword evidence="2" id="KW-0812">Transmembrane</keyword>
<sequence>MMARSGRRTLLAELLLVAALACIWHDAFVAPKIPNLERPERHLRTARFAESAAEDSVEISGFSGFIVGLAFLPYTFYALLTAFNVVRGDSFEFGPYGLELISCLVTIGLVLWSLGSFLQRGRGLPAGPLGLLGLSEGLSYLAALGLALATIAAGVRSGPSLNISLPPAPQISMPSMPEGLSSGSLKVPNVKLPDFKVPDVKVPDIKVPDIKVPDIKVPEVKVPAFKAPDIKIPEVKIPTPSKPEAKPEEEKKEAPPAPKKPEVKSSKTETADFSSLFD</sequence>
<feature type="transmembrane region" description="Helical" evidence="2">
    <location>
        <begin position="65"/>
        <end position="86"/>
    </location>
</feature>
<feature type="region of interest" description="Disordered" evidence="1">
    <location>
        <begin position="233"/>
        <end position="278"/>
    </location>
</feature>
<reference evidence="5" key="2">
    <citation type="submission" date="2024-04" db="EMBL/GenBank/DDBJ databases">
        <authorList>
            <person name="Chen Y."/>
            <person name="Shah S."/>
            <person name="Dougan E. K."/>
            <person name="Thang M."/>
            <person name="Chan C."/>
        </authorList>
    </citation>
    <scope>NUCLEOTIDE SEQUENCE [LARGE SCALE GENOMIC DNA]</scope>
</reference>
<dbReference type="EMBL" id="CAMXCT010003279">
    <property type="protein sequence ID" value="CAI4003509.1"/>
    <property type="molecule type" value="Genomic_DNA"/>
</dbReference>
<comment type="caution">
    <text evidence="4">The sequence shown here is derived from an EMBL/GenBank/DDBJ whole genome shotgun (WGS) entry which is preliminary data.</text>
</comment>
<proteinExistence type="predicted"/>
<feature type="transmembrane region" description="Helical" evidence="2">
    <location>
        <begin position="98"/>
        <end position="118"/>
    </location>
</feature>
<evidence type="ECO:0000256" key="3">
    <source>
        <dbReference type="SAM" id="SignalP"/>
    </source>
</evidence>
<keyword evidence="3" id="KW-0732">Signal</keyword>
<name>A0A9P1D590_9DINO</name>
<dbReference type="OrthoDB" id="447516at2759"/>
<evidence type="ECO:0000313" key="4">
    <source>
        <dbReference type="EMBL" id="CAI4003509.1"/>
    </source>
</evidence>
<keyword evidence="2" id="KW-0472">Membrane</keyword>
<organism evidence="4">
    <name type="scientific">Cladocopium goreaui</name>
    <dbReference type="NCBI Taxonomy" id="2562237"/>
    <lineage>
        <taxon>Eukaryota</taxon>
        <taxon>Sar</taxon>
        <taxon>Alveolata</taxon>
        <taxon>Dinophyceae</taxon>
        <taxon>Suessiales</taxon>
        <taxon>Symbiodiniaceae</taxon>
        <taxon>Cladocopium</taxon>
    </lineage>
</organism>
<dbReference type="AlphaFoldDB" id="A0A9P1D590"/>
<keyword evidence="7" id="KW-1185">Reference proteome</keyword>
<evidence type="ECO:0000313" key="6">
    <source>
        <dbReference type="EMBL" id="CAL4790821.1"/>
    </source>
</evidence>
<reference evidence="4" key="1">
    <citation type="submission" date="2022-10" db="EMBL/GenBank/DDBJ databases">
        <authorList>
            <person name="Chen Y."/>
            <person name="Dougan E. K."/>
            <person name="Chan C."/>
            <person name="Rhodes N."/>
            <person name="Thang M."/>
        </authorList>
    </citation>
    <scope>NUCLEOTIDE SEQUENCE</scope>
</reference>
<dbReference type="EMBL" id="CAMXCT030003279">
    <property type="protein sequence ID" value="CAL4790821.1"/>
    <property type="molecule type" value="Genomic_DNA"/>
</dbReference>
<feature type="signal peptide" evidence="3">
    <location>
        <begin position="1"/>
        <end position="29"/>
    </location>
</feature>
<gene>
    <name evidence="4" type="ORF">C1SCF055_LOCUS29371</name>
</gene>
<protein>
    <submittedName>
        <fullName evidence="6">Periaxin</fullName>
    </submittedName>
</protein>
<evidence type="ECO:0000256" key="2">
    <source>
        <dbReference type="SAM" id="Phobius"/>
    </source>
</evidence>
<evidence type="ECO:0000256" key="1">
    <source>
        <dbReference type="SAM" id="MobiDB-lite"/>
    </source>
</evidence>
<accession>A0A9P1D590</accession>
<evidence type="ECO:0000313" key="7">
    <source>
        <dbReference type="Proteomes" id="UP001152797"/>
    </source>
</evidence>
<feature type="chain" id="PRO_5043271090" evidence="3">
    <location>
        <begin position="30"/>
        <end position="278"/>
    </location>
</feature>
<keyword evidence="2" id="KW-1133">Transmembrane helix</keyword>
<dbReference type="Proteomes" id="UP001152797">
    <property type="component" value="Unassembled WGS sequence"/>
</dbReference>
<evidence type="ECO:0000313" key="5">
    <source>
        <dbReference type="EMBL" id="CAL1156884.1"/>
    </source>
</evidence>
<dbReference type="EMBL" id="CAMXCT020003279">
    <property type="protein sequence ID" value="CAL1156884.1"/>
    <property type="molecule type" value="Genomic_DNA"/>
</dbReference>
<feature type="transmembrane region" description="Helical" evidence="2">
    <location>
        <begin position="138"/>
        <end position="155"/>
    </location>
</feature>
<feature type="compositionally biased region" description="Basic and acidic residues" evidence="1">
    <location>
        <begin position="243"/>
        <end position="270"/>
    </location>
</feature>